<dbReference type="Gene3D" id="1.20.5.2950">
    <property type="match status" value="1"/>
</dbReference>
<dbReference type="STRING" id="887929.HMP0721_0819"/>
<sequence length="108" mass="12306">MKVVKRMFILDEIRDAEVKAEEIRQQAKANAREKIKAARQEADAEHERTLAQVREACALSIKRAEDKAETYLRSRIKADGENDESIIAVGRTHLSDAVKYILERVEGL</sequence>
<organism evidence="2 3">
    <name type="scientific">Pseudoramibacter alactolyticus ATCC 23263</name>
    <dbReference type="NCBI Taxonomy" id="887929"/>
    <lineage>
        <taxon>Bacteria</taxon>
        <taxon>Bacillati</taxon>
        <taxon>Bacillota</taxon>
        <taxon>Clostridia</taxon>
        <taxon>Eubacteriales</taxon>
        <taxon>Eubacteriaceae</taxon>
        <taxon>Pseudoramibacter</taxon>
    </lineage>
</organism>
<evidence type="ECO:0000313" key="3">
    <source>
        <dbReference type="Proteomes" id="UP000004754"/>
    </source>
</evidence>
<evidence type="ECO:0008006" key="4">
    <source>
        <dbReference type="Google" id="ProtNLM"/>
    </source>
</evidence>
<evidence type="ECO:0000256" key="1">
    <source>
        <dbReference type="SAM" id="Coils"/>
    </source>
</evidence>
<feature type="coiled-coil region" evidence="1">
    <location>
        <begin position="6"/>
        <end position="48"/>
    </location>
</feature>
<name>E6MFQ8_9FIRM</name>
<accession>E6MFQ8</accession>
<dbReference type="Proteomes" id="UP000004754">
    <property type="component" value="Unassembled WGS sequence"/>
</dbReference>
<protein>
    <recommendedName>
        <fullName evidence="4">ATP synthase archaeal, H subunit</fullName>
    </recommendedName>
</protein>
<reference evidence="2 3" key="1">
    <citation type="submission" date="2010-12" db="EMBL/GenBank/DDBJ databases">
        <authorList>
            <person name="Muzny D."/>
            <person name="Qin X."/>
            <person name="Deng J."/>
            <person name="Jiang H."/>
            <person name="Liu Y."/>
            <person name="Qu J."/>
            <person name="Song X.-Z."/>
            <person name="Zhang L."/>
            <person name="Thornton R."/>
            <person name="Coyle M."/>
            <person name="Francisco L."/>
            <person name="Jackson L."/>
            <person name="Javaid M."/>
            <person name="Korchina V."/>
            <person name="Kovar C."/>
            <person name="Mata R."/>
            <person name="Mathew T."/>
            <person name="Ngo R."/>
            <person name="Nguyen L."/>
            <person name="Nguyen N."/>
            <person name="Okwuonu G."/>
            <person name="Ongeri F."/>
            <person name="Pham C."/>
            <person name="Simmons D."/>
            <person name="Wilczek-Boney K."/>
            <person name="Hale W."/>
            <person name="Jakkamsetti A."/>
            <person name="Pham P."/>
            <person name="Ruth R."/>
            <person name="San Lucas F."/>
            <person name="Warren J."/>
            <person name="Zhang J."/>
            <person name="Zhao Z."/>
            <person name="Zhou C."/>
            <person name="Zhu D."/>
            <person name="Lee S."/>
            <person name="Bess C."/>
            <person name="Blankenburg K."/>
            <person name="Forbes L."/>
            <person name="Fu Q."/>
            <person name="Gubbala S."/>
            <person name="Hirani K."/>
            <person name="Jayaseelan J.C."/>
            <person name="Lara F."/>
            <person name="Munidasa M."/>
            <person name="Palculict T."/>
            <person name="Patil S."/>
            <person name="Pu L.-L."/>
            <person name="Saada N."/>
            <person name="Tang L."/>
            <person name="Weissenberger G."/>
            <person name="Zhu Y."/>
            <person name="Hemphill L."/>
            <person name="Shang Y."/>
            <person name="Youmans B."/>
            <person name="Ayvaz T."/>
            <person name="Ross M."/>
            <person name="Santibanez J."/>
            <person name="Aqrawi P."/>
            <person name="Gross S."/>
            <person name="Joshi V."/>
            <person name="Fowler G."/>
            <person name="Nazareth L."/>
            <person name="Reid J."/>
            <person name="Worley K."/>
            <person name="Petrosino J."/>
            <person name="Highlander S."/>
            <person name="Gibbs R."/>
        </authorList>
    </citation>
    <scope>NUCLEOTIDE SEQUENCE [LARGE SCALE GENOMIC DNA]</scope>
    <source>
        <strain evidence="2 3">ATCC 23263</strain>
    </source>
</reference>
<dbReference type="HOGENOM" id="CLU_2194661_0_0_9"/>
<dbReference type="EMBL" id="AEQN01000014">
    <property type="protein sequence ID" value="EFV02053.1"/>
    <property type="molecule type" value="Genomic_DNA"/>
</dbReference>
<comment type="caution">
    <text evidence="2">The sequence shown here is derived from an EMBL/GenBank/DDBJ whole genome shotgun (WGS) entry which is preliminary data.</text>
</comment>
<dbReference type="AlphaFoldDB" id="E6MFQ8"/>
<keyword evidence="3" id="KW-1185">Reference proteome</keyword>
<keyword evidence="1" id="KW-0175">Coiled coil</keyword>
<evidence type="ECO:0000313" key="2">
    <source>
        <dbReference type="EMBL" id="EFV02053.1"/>
    </source>
</evidence>
<gene>
    <name evidence="2" type="ORF">HMP0721_0819</name>
</gene>
<proteinExistence type="predicted"/>